<dbReference type="Gene3D" id="2.160.10.10">
    <property type="entry name" value="Hexapeptide repeat proteins"/>
    <property type="match status" value="1"/>
</dbReference>
<keyword evidence="2" id="KW-0808">Transferase</keyword>
<protein>
    <submittedName>
        <fullName evidence="4">Acyltransferase</fullName>
    </submittedName>
</protein>
<evidence type="ECO:0000256" key="3">
    <source>
        <dbReference type="ARBA" id="ARBA00023315"/>
    </source>
</evidence>
<dbReference type="InterPro" id="IPR050179">
    <property type="entry name" value="Trans_hexapeptide_repeat"/>
</dbReference>
<dbReference type="CDD" id="cd04647">
    <property type="entry name" value="LbH_MAT_like"/>
    <property type="match status" value="1"/>
</dbReference>
<keyword evidence="3 4" id="KW-0012">Acyltransferase</keyword>
<dbReference type="GO" id="GO:0016746">
    <property type="term" value="F:acyltransferase activity"/>
    <property type="evidence" value="ECO:0007669"/>
    <property type="project" value="UniProtKB-KW"/>
</dbReference>
<dbReference type="SUPFAM" id="SSF51161">
    <property type="entry name" value="Trimeric LpxA-like enzymes"/>
    <property type="match status" value="1"/>
</dbReference>
<reference evidence="4 5" key="1">
    <citation type="submission" date="2020-11" db="EMBL/GenBank/DDBJ databases">
        <title>Enhanced detection system for hospital associated transmission using whole genome sequencing surveillance.</title>
        <authorList>
            <person name="Harrison L.H."/>
            <person name="Van Tyne D."/>
            <person name="Marsh J.W."/>
            <person name="Griffith M.P."/>
            <person name="Snyder D.J."/>
            <person name="Cooper V.S."/>
            <person name="Mustapha M."/>
        </authorList>
    </citation>
    <scope>NUCLEOTIDE SEQUENCE [LARGE SCALE GENOMIC DNA]</scope>
    <source>
        <strain evidence="4 5">PR00075</strain>
    </source>
</reference>
<keyword evidence="5" id="KW-1185">Reference proteome</keyword>
<evidence type="ECO:0000313" key="4">
    <source>
        <dbReference type="EMBL" id="MBG2878321.1"/>
    </source>
</evidence>
<evidence type="ECO:0000313" key="5">
    <source>
        <dbReference type="Proteomes" id="UP000614721"/>
    </source>
</evidence>
<proteinExistence type="inferred from homology"/>
<evidence type="ECO:0000256" key="1">
    <source>
        <dbReference type="ARBA" id="ARBA00007274"/>
    </source>
</evidence>
<gene>
    <name evidence="4" type="ORF">I4902_03435</name>
</gene>
<dbReference type="PANTHER" id="PTHR43300">
    <property type="entry name" value="ACETYLTRANSFERASE"/>
    <property type="match status" value="1"/>
</dbReference>
<comment type="caution">
    <text evidence="4">The sequence shown here is derived from an EMBL/GenBank/DDBJ whole genome shotgun (WGS) entry which is preliminary data.</text>
</comment>
<comment type="similarity">
    <text evidence="1">Belongs to the transferase hexapeptide repeat family.</text>
</comment>
<dbReference type="RefSeq" id="WP_196566829.1">
    <property type="nucleotide sequence ID" value="NZ_JADRYY010000008.1"/>
</dbReference>
<organism evidence="4 5">
    <name type="scientific">Proteus alimentorum</name>
    <dbReference type="NCBI Taxonomy" id="1973495"/>
    <lineage>
        <taxon>Bacteria</taxon>
        <taxon>Pseudomonadati</taxon>
        <taxon>Pseudomonadota</taxon>
        <taxon>Gammaproteobacteria</taxon>
        <taxon>Enterobacterales</taxon>
        <taxon>Morganellaceae</taxon>
        <taxon>Proteus</taxon>
    </lineage>
</organism>
<accession>A0ABS0IQP2</accession>
<sequence length="190" mass="21125">MSFYTQEQLLEIGFKGIGENCKISTKTSIYRPEEIEIGNDCRIDDFVILSGKIHLKNNIHIAAFCNLSAGECSILFENFSGLAYGCHVFTGTDDYSGRTMTNPTVPLKYKGLKEKDIIIGKHSIIGTNSIIMPGVNIAEGTAVGALSMVTKSTKPWGIYFGNPAKRIKERKKDLLDLEKNYLESKKNHNK</sequence>
<dbReference type="PANTHER" id="PTHR43300:SF12">
    <property type="entry name" value="CHLORAMPHENICOL ACETYLTRANSFERASE"/>
    <property type="match status" value="1"/>
</dbReference>
<dbReference type="InterPro" id="IPR011004">
    <property type="entry name" value="Trimer_LpxA-like_sf"/>
</dbReference>
<dbReference type="Proteomes" id="UP000614721">
    <property type="component" value="Unassembled WGS sequence"/>
</dbReference>
<dbReference type="EMBL" id="JADSJP010000004">
    <property type="protein sequence ID" value="MBG2878321.1"/>
    <property type="molecule type" value="Genomic_DNA"/>
</dbReference>
<name>A0ABS0IQP2_9GAMM</name>
<evidence type="ECO:0000256" key="2">
    <source>
        <dbReference type="ARBA" id="ARBA00022679"/>
    </source>
</evidence>